<gene>
    <name evidence="1" type="ORF">L2764_20500</name>
</gene>
<dbReference type="Gene3D" id="2.60.40.10">
    <property type="entry name" value="Immunoglobulins"/>
    <property type="match status" value="1"/>
</dbReference>
<protein>
    <submittedName>
        <fullName evidence="1">Uncharacterized protein</fullName>
    </submittedName>
</protein>
<accession>A0ABT0LGI0</accession>
<dbReference type="InterPro" id="IPR013783">
    <property type="entry name" value="Ig-like_fold"/>
</dbReference>
<dbReference type="RefSeq" id="WP_248942209.1">
    <property type="nucleotide sequence ID" value="NZ_JAKIKS010000108.1"/>
</dbReference>
<keyword evidence="2" id="KW-1185">Reference proteome</keyword>
<evidence type="ECO:0000313" key="2">
    <source>
        <dbReference type="Proteomes" id="UP001203423"/>
    </source>
</evidence>
<comment type="caution">
    <text evidence="1">The sequence shown here is derived from an EMBL/GenBank/DDBJ whole genome shotgun (WGS) entry which is preliminary data.</text>
</comment>
<dbReference type="Proteomes" id="UP001203423">
    <property type="component" value="Unassembled WGS sequence"/>
</dbReference>
<reference evidence="1 2" key="1">
    <citation type="submission" date="2022-01" db="EMBL/GenBank/DDBJ databases">
        <title>Whole genome-based taxonomy of the Shewanellaceae.</title>
        <authorList>
            <person name="Martin-Rodriguez A.J."/>
        </authorList>
    </citation>
    <scope>NUCLEOTIDE SEQUENCE [LARGE SCALE GENOMIC DNA]</scope>
    <source>
        <strain evidence="1 2">DSM 17177</strain>
    </source>
</reference>
<sequence>MYRNDTACGNCIVGVTSGIRTSLGVTTAYAVRMANEGTLKYNSISKLMEWGVESIAQVPTRDMQAMLPGSTLLQYPKDDNPQVQLTSSLQWLKGSAVETYNVYFGQNANLTESDLQVANTSERTFPTGELALGATYYWRVDGINNFGVQISQIVFSFTTVNDI</sequence>
<proteinExistence type="predicted"/>
<name>A0ABT0LGI0_9GAMM</name>
<evidence type="ECO:0000313" key="1">
    <source>
        <dbReference type="EMBL" id="MCL1126798.1"/>
    </source>
</evidence>
<dbReference type="EMBL" id="JAKIKS010000108">
    <property type="protein sequence ID" value="MCL1126798.1"/>
    <property type="molecule type" value="Genomic_DNA"/>
</dbReference>
<organism evidence="1 2">
    <name type="scientific">Shewanella surugensis</name>
    <dbReference type="NCBI Taxonomy" id="212020"/>
    <lineage>
        <taxon>Bacteria</taxon>
        <taxon>Pseudomonadati</taxon>
        <taxon>Pseudomonadota</taxon>
        <taxon>Gammaproteobacteria</taxon>
        <taxon>Alteromonadales</taxon>
        <taxon>Shewanellaceae</taxon>
        <taxon>Shewanella</taxon>
    </lineage>
</organism>